<organism evidence="10 11">
    <name type="scientific">Paramuricea clavata</name>
    <name type="common">Red gorgonian</name>
    <name type="synonym">Violescent sea-whip</name>
    <dbReference type="NCBI Taxonomy" id="317549"/>
    <lineage>
        <taxon>Eukaryota</taxon>
        <taxon>Metazoa</taxon>
        <taxon>Cnidaria</taxon>
        <taxon>Anthozoa</taxon>
        <taxon>Octocorallia</taxon>
        <taxon>Malacalcyonacea</taxon>
        <taxon>Plexauridae</taxon>
        <taxon>Paramuricea</taxon>
    </lineage>
</organism>
<dbReference type="Gene3D" id="1.20.1070.10">
    <property type="entry name" value="Rhodopsin 7-helix transmembrane proteins"/>
    <property type="match status" value="1"/>
</dbReference>
<comment type="caution">
    <text evidence="10">The sequence shown here is derived from an EMBL/GenBank/DDBJ whole genome shotgun (WGS) entry which is preliminary data.</text>
</comment>
<dbReference type="InterPro" id="IPR050569">
    <property type="entry name" value="TAAR"/>
</dbReference>
<dbReference type="PANTHER" id="PTHR24249:SF372">
    <property type="entry name" value="G-PROTEIN COUPLED RECEPTORS FAMILY 1 PROFILE DOMAIN-CONTAINING PROTEIN"/>
    <property type="match status" value="1"/>
</dbReference>
<evidence type="ECO:0000313" key="11">
    <source>
        <dbReference type="Proteomes" id="UP001152795"/>
    </source>
</evidence>
<keyword evidence="3 9" id="KW-0812">Transmembrane</keyword>
<evidence type="ECO:0000256" key="8">
    <source>
        <dbReference type="ARBA" id="ARBA00023224"/>
    </source>
</evidence>
<dbReference type="PROSITE" id="PS50262">
    <property type="entry name" value="G_PROTEIN_RECEP_F1_2"/>
    <property type="match status" value="1"/>
</dbReference>
<evidence type="ECO:0000256" key="3">
    <source>
        <dbReference type="ARBA" id="ARBA00022692"/>
    </source>
</evidence>
<evidence type="ECO:0000256" key="7">
    <source>
        <dbReference type="ARBA" id="ARBA00023170"/>
    </source>
</evidence>
<evidence type="ECO:0000256" key="4">
    <source>
        <dbReference type="ARBA" id="ARBA00022989"/>
    </source>
</evidence>
<evidence type="ECO:0000256" key="2">
    <source>
        <dbReference type="ARBA" id="ARBA00022475"/>
    </source>
</evidence>
<keyword evidence="6" id="KW-0472">Membrane</keyword>
<dbReference type="SUPFAM" id="SSF81321">
    <property type="entry name" value="Family A G protein-coupled receptor-like"/>
    <property type="match status" value="1"/>
</dbReference>
<dbReference type="EMBL" id="CACRXK020002059">
    <property type="protein sequence ID" value="CAB3992468.1"/>
    <property type="molecule type" value="Genomic_DNA"/>
</dbReference>
<dbReference type="PANTHER" id="PTHR24249">
    <property type="entry name" value="HISTAMINE RECEPTOR-RELATED G-PROTEIN COUPLED RECEPTOR"/>
    <property type="match status" value="1"/>
</dbReference>
<keyword evidence="11" id="KW-1185">Reference proteome</keyword>
<keyword evidence="7 9" id="KW-0675">Receptor</keyword>
<keyword evidence="8 9" id="KW-0807">Transducer</keyword>
<keyword evidence="5 9" id="KW-0297">G-protein coupled receptor</keyword>
<name>A0A6S7GKJ7_PARCT</name>
<dbReference type="CDD" id="cd00637">
    <property type="entry name" value="7tm_classA_rhodopsin-like"/>
    <property type="match status" value="1"/>
</dbReference>
<evidence type="ECO:0000256" key="6">
    <source>
        <dbReference type="ARBA" id="ARBA00023136"/>
    </source>
</evidence>
<accession>A0A6S7GKJ7</accession>
<dbReference type="AlphaFoldDB" id="A0A6S7GKJ7"/>
<evidence type="ECO:0000313" key="10">
    <source>
        <dbReference type="EMBL" id="CAB3992468.1"/>
    </source>
</evidence>
<proteinExistence type="inferred from homology"/>
<evidence type="ECO:0000256" key="9">
    <source>
        <dbReference type="RuleBase" id="RU000688"/>
    </source>
</evidence>
<evidence type="ECO:0000256" key="5">
    <source>
        <dbReference type="ARBA" id="ARBA00023040"/>
    </source>
</evidence>
<reference evidence="10" key="1">
    <citation type="submission" date="2020-04" db="EMBL/GenBank/DDBJ databases">
        <authorList>
            <person name="Alioto T."/>
            <person name="Alioto T."/>
            <person name="Gomez Garrido J."/>
        </authorList>
    </citation>
    <scope>NUCLEOTIDE SEQUENCE</scope>
    <source>
        <strain evidence="10">A484AB</strain>
    </source>
</reference>
<comment type="subcellular location">
    <subcellularLocation>
        <location evidence="1">Cell membrane</location>
        <topology evidence="1">Multi-pass membrane protein</topology>
    </subcellularLocation>
</comment>
<dbReference type="Pfam" id="PF00001">
    <property type="entry name" value="7tm_1"/>
    <property type="match status" value="1"/>
</dbReference>
<dbReference type="InterPro" id="IPR000276">
    <property type="entry name" value="GPCR_Rhodpsn"/>
</dbReference>
<sequence length="328" mass="37380">MSSLYTDNSLTDLPTTTTSSVPPISFFSPNELCLITTALVLISVIGTFQNLMVVVAVVLSRNRLLEIPSSWFVLSLAAADLFVCGVSVPTYIIHLYIYFWEPFLAFGQFTTLISAGSLVLLTFNRFLSIYDTLGYIKRMTVLRAQLLATGMWLLAITLTMITTLGKIYDTDNLVFVSIAYYVIINILTGGFHSYMFRESWVKTKAIRGQRLVVLSGQQKNAIQEYNHLFRLVIIVGTYVITWVPFAATLAVTPENEERRSRSFQRQFALFYTLLSMNSAIDPFLYFLRSHEFKMFTQKVNRVLLRTQRRVRPQTESFHIYGTGKTGHT</sequence>
<dbReference type="GO" id="GO:0004930">
    <property type="term" value="F:G protein-coupled receptor activity"/>
    <property type="evidence" value="ECO:0007669"/>
    <property type="project" value="UniProtKB-KW"/>
</dbReference>
<dbReference type="PRINTS" id="PR00237">
    <property type="entry name" value="GPCRRHODOPSN"/>
</dbReference>
<keyword evidence="2" id="KW-1003">Cell membrane</keyword>
<dbReference type="GO" id="GO:0005886">
    <property type="term" value="C:plasma membrane"/>
    <property type="evidence" value="ECO:0007669"/>
    <property type="project" value="UniProtKB-SubCell"/>
</dbReference>
<comment type="similarity">
    <text evidence="9">Belongs to the G-protein coupled receptor 1 family.</text>
</comment>
<evidence type="ECO:0000256" key="1">
    <source>
        <dbReference type="ARBA" id="ARBA00004651"/>
    </source>
</evidence>
<keyword evidence="4" id="KW-1133">Transmembrane helix</keyword>
<dbReference type="Proteomes" id="UP001152795">
    <property type="component" value="Unassembled WGS sequence"/>
</dbReference>
<dbReference type="OrthoDB" id="5988782at2759"/>
<dbReference type="PROSITE" id="PS00237">
    <property type="entry name" value="G_PROTEIN_RECEP_F1_1"/>
    <property type="match status" value="1"/>
</dbReference>
<dbReference type="InterPro" id="IPR017452">
    <property type="entry name" value="GPCR_Rhodpsn_7TM"/>
</dbReference>
<gene>
    <name evidence="10" type="ORF">PACLA_8A045571</name>
</gene>
<protein>
    <submittedName>
        <fullName evidence="10">Melanocortin receptor 5-like</fullName>
    </submittedName>
</protein>